<dbReference type="PANTHER" id="PTHR34978">
    <property type="entry name" value="POSSIBLE SENSOR-TRANSDUCER PROTEIN BLAR"/>
    <property type="match status" value="1"/>
</dbReference>
<accession>A0ABX7RGT3</accession>
<feature type="transmembrane region" description="Helical" evidence="2">
    <location>
        <begin position="110"/>
        <end position="133"/>
    </location>
</feature>
<name>A0ABX7RGT3_9GAMM</name>
<feature type="transmembrane region" description="Helical" evidence="2">
    <location>
        <begin position="14"/>
        <end position="33"/>
    </location>
</feature>
<dbReference type="InterPro" id="IPR052173">
    <property type="entry name" value="Beta-lactam_resp_regulator"/>
</dbReference>
<feature type="transmembrane region" description="Helical" evidence="2">
    <location>
        <begin position="77"/>
        <end position="98"/>
    </location>
</feature>
<keyword evidence="2" id="KW-0472">Membrane</keyword>
<keyword evidence="2" id="KW-1133">Transmembrane helix</keyword>
<dbReference type="PANTHER" id="PTHR34978:SF3">
    <property type="entry name" value="SLR0241 PROTEIN"/>
    <property type="match status" value="1"/>
</dbReference>
<feature type="domain" description="Peptidase M56" evidence="3">
    <location>
        <begin position="26"/>
        <end position="254"/>
    </location>
</feature>
<sequence length="632" mass="68304">MLDPAELVALLGRALLHFVWQGALIGLVAALALQLMQGARPQVRYALACAALLACVLVPAFHLAMMVAAALEPAAPFAIVAAPMQLAANDYAIVPALSAWPARIDAAMPWIVVIWSAGACTLSLRMATGLVWIERLRGLPQGSGHAAWQARLDALAVRFGMRPRVALRLVDSLDSPASAGWLRPVVLLPSALLTRMPVDLIEALLAHELAHIRRHDYLVNLLQGVVEALLFYHPVTWWLSRRIRIEREHIADQLAAQVTGEPRRLALALSELSEHCHTQRHLDRAHCAQPYSTHPHLAQAAHGGHLMSRIEQLVRPGHRAASGRVAFPLIGLAAACMAFFAHAQINKSDAPAKPTASQPTAASAPATKPAPTLSGGGHTLQLHTGKTRDAYALISKDRDGVTMSGSTDDLPQIEAARHSLQGDFVWFRRGGKSYVIVDAPTVARANEAWRESAKLGKQMEVLGDQMEVHGNKMEALGDQMEKLSERNTPTPAMDAATRKMEALARQQSDLGDRQSRIADDMQGASEADMDRLSAKMDALSEQQDALAQQMEDQSKVVDAEARRLDANTGPMEALGRQMEEAGKPMEALGKQMEVLGAQHEKVVAKAEAETRKLISEAVDKGLALPAPGYSAQ</sequence>
<dbReference type="Pfam" id="PF05569">
    <property type="entry name" value="Peptidase_M56"/>
    <property type="match status" value="1"/>
</dbReference>
<dbReference type="EMBL" id="CP071517">
    <property type="protein sequence ID" value="QSX76169.1"/>
    <property type="molecule type" value="Genomic_DNA"/>
</dbReference>
<keyword evidence="5" id="KW-1185">Reference proteome</keyword>
<feature type="transmembrane region" description="Helical" evidence="2">
    <location>
        <begin position="45"/>
        <end position="71"/>
    </location>
</feature>
<feature type="region of interest" description="Disordered" evidence="1">
    <location>
        <begin position="537"/>
        <end position="556"/>
    </location>
</feature>
<feature type="region of interest" description="Disordered" evidence="1">
    <location>
        <begin position="349"/>
        <end position="382"/>
    </location>
</feature>
<evidence type="ECO:0000313" key="5">
    <source>
        <dbReference type="Proteomes" id="UP000663400"/>
    </source>
</evidence>
<evidence type="ECO:0000256" key="1">
    <source>
        <dbReference type="SAM" id="MobiDB-lite"/>
    </source>
</evidence>
<gene>
    <name evidence="4" type="ORF">HIV01_006660</name>
</gene>
<organism evidence="4 5">
    <name type="scientific">Lysobacter arenosi</name>
    <dbReference type="NCBI Taxonomy" id="2795387"/>
    <lineage>
        <taxon>Bacteria</taxon>
        <taxon>Pseudomonadati</taxon>
        <taxon>Pseudomonadota</taxon>
        <taxon>Gammaproteobacteria</taxon>
        <taxon>Lysobacterales</taxon>
        <taxon>Lysobacteraceae</taxon>
        <taxon>Lysobacter</taxon>
    </lineage>
</organism>
<reference evidence="4 5" key="1">
    <citation type="submission" date="2021-02" db="EMBL/GenBank/DDBJ databases">
        <title>Lysobacter arenosi sp. nov., isolated from soil of gangwondo yeongwol, south Korea.</title>
        <authorList>
            <person name="Kim K.R."/>
            <person name="Kim K.H."/>
            <person name="Jeon C.O."/>
        </authorList>
    </citation>
    <scope>NUCLEOTIDE SEQUENCE [LARGE SCALE GENOMIC DNA]</scope>
    <source>
        <strain evidence="4 5">R7</strain>
    </source>
</reference>
<keyword evidence="2" id="KW-0812">Transmembrane</keyword>
<dbReference type="InterPro" id="IPR008756">
    <property type="entry name" value="Peptidase_M56"/>
</dbReference>
<evidence type="ECO:0000256" key="2">
    <source>
        <dbReference type="SAM" id="Phobius"/>
    </source>
</evidence>
<feature type="compositionally biased region" description="Low complexity" evidence="1">
    <location>
        <begin position="351"/>
        <end position="372"/>
    </location>
</feature>
<protein>
    <recommendedName>
        <fullName evidence="3">Peptidase M56 domain-containing protein</fullName>
    </recommendedName>
</protein>
<evidence type="ECO:0000259" key="3">
    <source>
        <dbReference type="Pfam" id="PF05569"/>
    </source>
</evidence>
<dbReference type="RefSeq" id="WP_200605614.1">
    <property type="nucleotide sequence ID" value="NZ_CP071517.1"/>
</dbReference>
<dbReference type="CDD" id="cd07341">
    <property type="entry name" value="M56_BlaR1_MecR1_like"/>
    <property type="match status" value="1"/>
</dbReference>
<dbReference type="Proteomes" id="UP000663400">
    <property type="component" value="Chromosome"/>
</dbReference>
<dbReference type="Gene3D" id="3.30.2010.10">
    <property type="entry name" value="Metalloproteases ('zincins'), catalytic domain"/>
    <property type="match status" value="1"/>
</dbReference>
<evidence type="ECO:0000313" key="4">
    <source>
        <dbReference type="EMBL" id="QSX76169.1"/>
    </source>
</evidence>
<proteinExistence type="predicted"/>